<name>A0A2K1QHF4_9PEZI</name>
<feature type="compositionally biased region" description="Polar residues" evidence="1">
    <location>
        <begin position="77"/>
        <end position="141"/>
    </location>
</feature>
<comment type="caution">
    <text evidence="2">The sequence shown here is derived from an EMBL/GenBank/DDBJ whole genome shotgun (WGS) entry which is preliminary data.</text>
</comment>
<dbReference type="AlphaFoldDB" id="A0A2K1QHF4"/>
<protein>
    <submittedName>
        <fullName evidence="2">Uncharacterized protein</fullName>
    </submittedName>
</protein>
<reference evidence="2 3" key="1">
    <citation type="submission" date="2017-06" db="EMBL/GenBank/DDBJ databases">
        <title>Draft genome sequence of a variant of Elsinoe murrayae.</title>
        <authorList>
            <person name="Cheng Q."/>
        </authorList>
    </citation>
    <scope>NUCLEOTIDE SEQUENCE [LARGE SCALE GENOMIC DNA]</scope>
    <source>
        <strain evidence="2 3">CQ-2017a</strain>
    </source>
</reference>
<dbReference type="OrthoDB" id="5377012at2759"/>
<evidence type="ECO:0000256" key="1">
    <source>
        <dbReference type="SAM" id="MobiDB-lite"/>
    </source>
</evidence>
<evidence type="ECO:0000313" key="3">
    <source>
        <dbReference type="Proteomes" id="UP000243797"/>
    </source>
</evidence>
<dbReference type="InParanoid" id="A0A2K1QHF4"/>
<keyword evidence="3" id="KW-1185">Reference proteome</keyword>
<feature type="compositionally biased region" description="Low complexity" evidence="1">
    <location>
        <begin position="162"/>
        <end position="178"/>
    </location>
</feature>
<feature type="region of interest" description="Disordered" evidence="1">
    <location>
        <begin position="1"/>
        <end position="215"/>
    </location>
</feature>
<dbReference type="Proteomes" id="UP000243797">
    <property type="component" value="Unassembled WGS sequence"/>
</dbReference>
<dbReference type="STRING" id="2082308.A0A2K1QHF4"/>
<dbReference type="EMBL" id="NKHZ01000085">
    <property type="protein sequence ID" value="PNS14585.1"/>
    <property type="molecule type" value="Genomic_DNA"/>
</dbReference>
<accession>A0A2K1QHF4</accession>
<sequence length="451" mass="47074">MASPGVAANSSDRHARRRPFSSWVKRLTNLKGSDVQGSKRSGGHFKSKKQGIGKLAQNNPYPESGHVQVKPAAADIDSTNGSLSYSNRNSQPGRNSAGSMSISEGNGTISHSNKSNAPTLATNPETINSEAGQSKAFTSKTGGAFSSVDGAGRNSTFSSPNQSEQSLTTTLTTIQSTSPGVVLGQGSNTQPTGLGSGPSVQFSHQFPPSGPVSALPPHLAPTGNPSTYTTATANNLLTDDASIMTLASSSKRRRRRSMDTDASVRALAPSSVWGGSRESLPLSVLSGNQETSGAGYMQSQGRPSIGGMASAERASVYSSQGVAAPALVSDRNSYYATSLKQSVKDKDRDKDARSIDGRSMNRDIDERSIHGNKSLYGGESIRGYDGSIRSGALGHIRSDSNPGSMIAPLASPGPPPSSKIAPEMASRRSSSFHADDGEEEEAESHRTTERK</sequence>
<gene>
    <name evidence="2" type="ORF">CAC42_2642</name>
</gene>
<feature type="compositionally biased region" description="Basic and acidic residues" evidence="1">
    <location>
        <begin position="342"/>
        <end position="369"/>
    </location>
</feature>
<feature type="compositionally biased region" description="Basic residues" evidence="1">
    <location>
        <begin position="41"/>
        <end position="51"/>
    </location>
</feature>
<feature type="compositionally biased region" description="Polar residues" evidence="1">
    <location>
        <begin position="185"/>
        <end position="206"/>
    </location>
</feature>
<proteinExistence type="predicted"/>
<feature type="region of interest" description="Disordered" evidence="1">
    <location>
        <begin position="339"/>
        <end position="451"/>
    </location>
</feature>
<evidence type="ECO:0000313" key="2">
    <source>
        <dbReference type="EMBL" id="PNS14585.1"/>
    </source>
</evidence>
<organism evidence="2 3">
    <name type="scientific">Sphaceloma murrayae</name>
    <dbReference type="NCBI Taxonomy" id="2082308"/>
    <lineage>
        <taxon>Eukaryota</taxon>
        <taxon>Fungi</taxon>
        <taxon>Dikarya</taxon>
        <taxon>Ascomycota</taxon>
        <taxon>Pezizomycotina</taxon>
        <taxon>Dothideomycetes</taxon>
        <taxon>Dothideomycetidae</taxon>
        <taxon>Myriangiales</taxon>
        <taxon>Elsinoaceae</taxon>
        <taxon>Sphaceloma</taxon>
    </lineage>
</organism>